<dbReference type="EnsemblPlants" id="OB03G36660.1">
    <property type="protein sequence ID" value="OB03G36660.1"/>
    <property type="gene ID" value="OB03G36660"/>
</dbReference>
<keyword evidence="7" id="KW-0539">Nucleus</keyword>
<keyword evidence="4" id="KW-0540">Nuclease</keyword>
<accession>J3LRJ0</accession>
<evidence type="ECO:0000256" key="1">
    <source>
        <dbReference type="ARBA" id="ARBA00001968"/>
    </source>
</evidence>
<keyword evidence="10" id="KW-1185">Reference proteome</keyword>
<dbReference type="AlphaFoldDB" id="J3LRJ0"/>
<dbReference type="PANTHER" id="PTHR22930:SF280">
    <property type="entry name" value="OS11G0202600 PROTEIN"/>
    <property type="match status" value="1"/>
</dbReference>
<evidence type="ECO:0000313" key="9">
    <source>
        <dbReference type="EnsemblPlants" id="OB03G36660.1"/>
    </source>
</evidence>
<dbReference type="GO" id="GO:0004518">
    <property type="term" value="F:nuclease activity"/>
    <property type="evidence" value="ECO:0007669"/>
    <property type="project" value="UniProtKB-KW"/>
</dbReference>
<dbReference type="GO" id="GO:0046872">
    <property type="term" value="F:metal ion binding"/>
    <property type="evidence" value="ECO:0007669"/>
    <property type="project" value="UniProtKB-KW"/>
</dbReference>
<dbReference type="STRING" id="4533.J3LRJ0"/>
<name>J3LRJ0_ORYBR</name>
<feature type="domain" description="DDE Tnp4" evidence="8">
    <location>
        <begin position="313"/>
        <end position="475"/>
    </location>
</feature>
<comment type="cofactor">
    <cofactor evidence="1">
        <name>a divalent metal cation</name>
        <dbReference type="ChEBI" id="CHEBI:60240"/>
    </cofactor>
</comment>
<dbReference type="PANTHER" id="PTHR22930">
    <property type="match status" value="1"/>
</dbReference>
<sequence>MTDRNGKLAMAGVVYVYEKEKKNGTYTWHACSLEEFAHVKQETKLCTVLEVSQSNARAHGKVGRVEIWFSLLFTTGHRCRSKGMKTKSFTFVMINACKIGRRGKLWSKSPTVRAMQKTMNEYIEIARSKVNVLQTILEQRGAQARQRVVARENKVAQVVKLAEECGVDPRTTPELFRGVVEVIKNEKVMDLFIRTVPEGRVIIIKSHAEGLTAAVEDEEKAISDDDFEDLVVACLEDDDEGWVYDAPQSCRQAEDRFKRSMPTVSVMFNKVLQCMVKLAVDLIKPQDKHFEVLHRKVGSGRFHPWFKDCIGAIDGTHVPCVVPSTKFVQHLSRKGITTQNVMSACDFDMRFTFVLAGWPGSVHDMRVFEDDMSTYRHVFPHPPAGKYYLVDSGYTNRPGYLAPYKGTKYHLQEYGDSPSPEGKEETFNYEHSYLRNVIERSFGVLKMKWWILCNIPSYSPRKQNQIIVACCALHNFMRVSGLRDKDFARCDRDPDFVPEEAAAHQPDAEEVPDECLNMNEFRDSIALAMLAG</sequence>
<evidence type="ECO:0000313" key="10">
    <source>
        <dbReference type="Proteomes" id="UP000006038"/>
    </source>
</evidence>
<comment type="similarity">
    <text evidence="3">Belongs to the HARBI1 family.</text>
</comment>
<organism evidence="9">
    <name type="scientific">Oryza brachyantha</name>
    <name type="common">malo sina</name>
    <dbReference type="NCBI Taxonomy" id="4533"/>
    <lineage>
        <taxon>Eukaryota</taxon>
        <taxon>Viridiplantae</taxon>
        <taxon>Streptophyta</taxon>
        <taxon>Embryophyta</taxon>
        <taxon>Tracheophyta</taxon>
        <taxon>Spermatophyta</taxon>
        <taxon>Magnoliopsida</taxon>
        <taxon>Liliopsida</taxon>
        <taxon>Poales</taxon>
        <taxon>Poaceae</taxon>
        <taxon>BOP clade</taxon>
        <taxon>Oryzoideae</taxon>
        <taxon>Oryzeae</taxon>
        <taxon>Oryzinae</taxon>
        <taxon>Oryza</taxon>
    </lineage>
</organism>
<evidence type="ECO:0000256" key="5">
    <source>
        <dbReference type="ARBA" id="ARBA00022723"/>
    </source>
</evidence>
<proteinExistence type="inferred from homology"/>
<dbReference type="InterPro" id="IPR045249">
    <property type="entry name" value="HARBI1-like"/>
</dbReference>
<protein>
    <recommendedName>
        <fullName evidence="8">DDE Tnp4 domain-containing protein</fullName>
    </recommendedName>
</protein>
<dbReference type="eggNOG" id="KOG4585">
    <property type="taxonomic scope" value="Eukaryota"/>
</dbReference>
<dbReference type="Gramene" id="OB03G36660.1">
    <property type="protein sequence ID" value="OB03G36660.1"/>
    <property type="gene ID" value="OB03G36660"/>
</dbReference>
<reference evidence="9" key="1">
    <citation type="journal article" date="2013" name="Nat. Commun.">
        <title>Whole-genome sequencing of Oryza brachyantha reveals mechanisms underlying Oryza genome evolution.</title>
        <authorList>
            <person name="Chen J."/>
            <person name="Huang Q."/>
            <person name="Gao D."/>
            <person name="Wang J."/>
            <person name="Lang Y."/>
            <person name="Liu T."/>
            <person name="Li B."/>
            <person name="Bai Z."/>
            <person name="Luis Goicoechea J."/>
            <person name="Liang C."/>
            <person name="Chen C."/>
            <person name="Zhang W."/>
            <person name="Sun S."/>
            <person name="Liao Y."/>
            <person name="Zhang X."/>
            <person name="Yang L."/>
            <person name="Song C."/>
            <person name="Wang M."/>
            <person name="Shi J."/>
            <person name="Liu G."/>
            <person name="Liu J."/>
            <person name="Zhou H."/>
            <person name="Zhou W."/>
            <person name="Yu Q."/>
            <person name="An N."/>
            <person name="Chen Y."/>
            <person name="Cai Q."/>
            <person name="Wang B."/>
            <person name="Liu B."/>
            <person name="Min J."/>
            <person name="Huang Y."/>
            <person name="Wu H."/>
            <person name="Li Z."/>
            <person name="Zhang Y."/>
            <person name="Yin Y."/>
            <person name="Song W."/>
            <person name="Jiang J."/>
            <person name="Jackson S.A."/>
            <person name="Wing R.A."/>
            <person name="Wang J."/>
            <person name="Chen M."/>
        </authorList>
    </citation>
    <scope>NUCLEOTIDE SEQUENCE [LARGE SCALE GENOMIC DNA]</scope>
    <source>
        <strain evidence="9">cv. IRGC 101232</strain>
    </source>
</reference>
<evidence type="ECO:0000256" key="4">
    <source>
        <dbReference type="ARBA" id="ARBA00022722"/>
    </source>
</evidence>
<evidence type="ECO:0000256" key="7">
    <source>
        <dbReference type="ARBA" id="ARBA00023242"/>
    </source>
</evidence>
<keyword evidence="6" id="KW-0378">Hydrolase</keyword>
<dbReference type="Proteomes" id="UP000006038">
    <property type="component" value="Chromosome 3"/>
</dbReference>
<dbReference type="GO" id="GO:0016787">
    <property type="term" value="F:hydrolase activity"/>
    <property type="evidence" value="ECO:0007669"/>
    <property type="project" value="UniProtKB-KW"/>
</dbReference>
<dbReference type="HOGENOM" id="CLU_512300_0_0_1"/>
<dbReference type="GO" id="GO:0005634">
    <property type="term" value="C:nucleus"/>
    <property type="evidence" value="ECO:0007669"/>
    <property type="project" value="UniProtKB-SubCell"/>
</dbReference>
<evidence type="ECO:0000259" key="8">
    <source>
        <dbReference type="Pfam" id="PF13359"/>
    </source>
</evidence>
<evidence type="ECO:0000256" key="6">
    <source>
        <dbReference type="ARBA" id="ARBA00022801"/>
    </source>
</evidence>
<evidence type="ECO:0000256" key="3">
    <source>
        <dbReference type="ARBA" id="ARBA00006958"/>
    </source>
</evidence>
<comment type="subcellular location">
    <subcellularLocation>
        <location evidence="2">Nucleus</location>
    </subcellularLocation>
</comment>
<keyword evidence="5" id="KW-0479">Metal-binding</keyword>
<dbReference type="Pfam" id="PF13359">
    <property type="entry name" value="DDE_Tnp_4"/>
    <property type="match status" value="1"/>
</dbReference>
<dbReference type="InterPro" id="IPR027806">
    <property type="entry name" value="HARBI1_dom"/>
</dbReference>
<evidence type="ECO:0000256" key="2">
    <source>
        <dbReference type="ARBA" id="ARBA00004123"/>
    </source>
</evidence>
<reference evidence="9" key="2">
    <citation type="submission" date="2013-04" db="UniProtKB">
        <authorList>
            <consortium name="EnsemblPlants"/>
        </authorList>
    </citation>
    <scope>IDENTIFICATION</scope>
</reference>